<reference evidence="2" key="1">
    <citation type="journal article" date="2023" name="G3 (Bethesda)">
        <title>Genome assembly and association tests identify interacting loci associated with vigor, precocity, and sex in interspecific pistachio rootstocks.</title>
        <authorList>
            <person name="Palmer W."/>
            <person name="Jacygrad E."/>
            <person name="Sagayaradj S."/>
            <person name="Cavanaugh K."/>
            <person name="Han R."/>
            <person name="Bertier L."/>
            <person name="Beede B."/>
            <person name="Kafkas S."/>
            <person name="Golino D."/>
            <person name="Preece J."/>
            <person name="Michelmore R."/>
        </authorList>
    </citation>
    <scope>NUCLEOTIDE SEQUENCE [LARGE SCALE GENOMIC DNA]</scope>
</reference>
<dbReference type="EMBL" id="CM047902">
    <property type="protein sequence ID" value="KAJ0094071.1"/>
    <property type="molecule type" value="Genomic_DNA"/>
</dbReference>
<accession>A0ACC1B5A2</accession>
<protein>
    <submittedName>
        <fullName evidence="1">Uncharacterized protein</fullName>
    </submittedName>
</protein>
<evidence type="ECO:0000313" key="1">
    <source>
        <dbReference type="EMBL" id="KAJ0094071.1"/>
    </source>
</evidence>
<dbReference type="Proteomes" id="UP001164250">
    <property type="component" value="Chromosome 6"/>
</dbReference>
<comment type="caution">
    <text evidence="1">The sequence shown here is derived from an EMBL/GenBank/DDBJ whole genome shotgun (WGS) entry which is preliminary data.</text>
</comment>
<gene>
    <name evidence="1" type="ORF">Patl1_16495</name>
</gene>
<organism evidence="1 2">
    <name type="scientific">Pistacia atlantica</name>
    <dbReference type="NCBI Taxonomy" id="434234"/>
    <lineage>
        <taxon>Eukaryota</taxon>
        <taxon>Viridiplantae</taxon>
        <taxon>Streptophyta</taxon>
        <taxon>Embryophyta</taxon>
        <taxon>Tracheophyta</taxon>
        <taxon>Spermatophyta</taxon>
        <taxon>Magnoliopsida</taxon>
        <taxon>eudicotyledons</taxon>
        <taxon>Gunneridae</taxon>
        <taxon>Pentapetalae</taxon>
        <taxon>rosids</taxon>
        <taxon>malvids</taxon>
        <taxon>Sapindales</taxon>
        <taxon>Anacardiaceae</taxon>
        <taxon>Pistacia</taxon>
    </lineage>
</organism>
<keyword evidence="2" id="KW-1185">Reference proteome</keyword>
<proteinExistence type="predicted"/>
<evidence type="ECO:0000313" key="2">
    <source>
        <dbReference type="Proteomes" id="UP001164250"/>
    </source>
</evidence>
<sequence length="52" mass="6091">MASMMVPFQVPVLNQSNYDRWSIKMKALLGLQDTWEIVEKGYRELEDEVTLS</sequence>
<name>A0ACC1B5A2_9ROSI</name>